<comment type="caution">
    <text evidence="1">The sequence shown here is derived from an EMBL/GenBank/DDBJ whole genome shotgun (WGS) entry which is preliminary data.</text>
</comment>
<keyword evidence="2" id="KW-1185">Reference proteome</keyword>
<protein>
    <submittedName>
        <fullName evidence="1">Uncharacterized protein</fullName>
    </submittedName>
</protein>
<dbReference type="AlphaFoldDB" id="A0AAV0C6L4"/>
<proteinExistence type="predicted"/>
<gene>
    <name evidence="1" type="ORF">CEPIT_LOCUS3328</name>
</gene>
<feature type="non-terminal residue" evidence="1">
    <location>
        <position position="34"/>
    </location>
</feature>
<sequence>MPKSKPWKHNYMKLLLLLLLLLGGHVSVTVVREL</sequence>
<accession>A0AAV0C6L4</accession>
<dbReference type="Proteomes" id="UP001152523">
    <property type="component" value="Unassembled WGS sequence"/>
</dbReference>
<name>A0AAV0C6L4_9ASTE</name>
<evidence type="ECO:0000313" key="1">
    <source>
        <dbReference type="EMBL" id="CAH9070160.1"/>
    </source>
</evidence>
<dbReference type="EMBL" id="CAMAPF010000017">
    <property type="protein sequence ID" value="CAH9070160.1"/>
    <property type="molecule type" value="Genomic_DNA"/>
</dbReference>
<evidence type="ECO:0000313" key="2">
    <source>
        <dbReference type="Proteomes" id="UP001152523"/>
    </source>
</evidence>
<organism evidence="1 2">
    <name type="scientific">Cuscuta epithymum</name>
    <dbReference type="NCBI Taxonomy" id="186058"/>
    <lineage>
        <taxon>Eukaryota</taxon>
        <taxon>Viridiplantae</taxon>
        <taxon>Streptophyta</taxon>
        <taxon>Embryophyta</taxon>
        <taxon>Tracheophyta</taxon>
        <taxon>Spermatophyta</taxon>
        <taxon>Magnoliopsida</taxon>
        <taxon>eudicotyledons</taxon>
        <taxon>Gunneridae</taxon>
        <taxon>Pentapetalae</taxon>
        <taxon>asterids</taxon>
        <taxon>lamiids</taxon>
        <taxon>Solanales</taxon>
        <taxon>Convolvulaceae</taxon>
        <taxon>Cuscuteae</taxon>
        <taxon>Cuscuta</taxon>
        <taxon>Cuscuta subgen. Cuscuta</taxon>
    </lineage>
</organism>
<reference evidence="1" key="1">
    <citation type="submission" date="2022-07" db="EMBL/GenBank/DDBJ databases">
        <authorList>
            <person name="Macas J."/>
            <person name="Novak P."/>
            <person name="Neumann P."/>
        </authorList>
    </citation>
    <scope>NUCLEOTIDE SEQUENCE</scope>
</reference>